<accession>A0A7S8C783</accession>
<dbReference type="GO" id="GO:0009279">
    <property type="term" value="C:cell outer membrane"/>
    <property type="evidence" value="ECO:0007669"/>
    <property type="project" value="TreeGrafter"/>
</dbReference>
<evidence type="ECO:0000259" key="1">
    <source>
        <dbReference type="Pfam" id="PF04453"/>
    </source>
</evidence>
<dbReference type="KEGG" id="kmn:HW532_19550"/>
<dbReference type="Proteomes" id="UP000593594">
    <property type="component" value="Chromosome"/>
</dbReference>
<keyword evidence="3" id="KW-1185">Reference proteome</keyword>
<dbReference type="GO" id="GO:1990351">
    <property type="term" value="C:transporter complex"/>
    <property type="evidence" value="ECO:0007669"/>
    <property type="project" value="TreeGrafter"/>
</dbReference>
<protein>
    <submittedName>
        <fullName evidence="2">LPS assembly protein LptD</fullName>
    </submittedName>
</protein>
<feature type="domain" description="LptD C-terminal" evidence="1">
    <location>
        <begin position="7"/>
        <end position="206"/>
    </location>
</feature>
<gene>
    <name evidence="2" type="primary">lptD</name>
    <name evidence="2" type="ORF">HW532_19550</name>
</gene>
<dbReference type="PANTHER" id="PTHR30189">
    <property type="entry name" value="LPS-ASSEMBLY PROTEIN"/>
    <property type="match status" value="1"/>
</dbReference>
<dbReference type="RefSeq" id="WP_213162072.1">
    <property type="nucleotide sequence ID" value="NZ_CP058214.1"/>
</dbReference>
<reference evidence="2 3" key="1">
    <citation type="submission" date="2020-06" db="EMBL/GenBank/DDBJ databases">
        <title>Genome sequence of 2 isolates from Red Sea Mangroves.</title>
        <authorList>
            <person name="Sefrji F."/>
            <person name="Michoud G."/>
            <person name="Merlino G."/>
            <person name="Daffonchio D."/>
        </authorList>
    </citation>
    <scope>NUCLEOTIDE SEQUENCE [LARGE SCALE GENOMIC DNA]</scope>
    <source>
        <strain evidence="2 3">R1DC25</strain>
    </source>
</reference>
<evidence type="ECO:0000313" key="2">
    <source>
        <dbReference type="EMBL" id="QPC44703.1"/>
    </source>
</evidence>
<dbReference type="PANTHER" id="PTHR30189:SF1">
    <property type="entry name" value="LPS-ASSEMBLY PROTEIN LPTD"/>
    <property type="match status" value="1"/>
</dbReference>
<dbReference type="Pfam" id="PF04453">
    <property type="entry name" value="LptD"/>
    <property type="match status" value="1"/>
</dbReference>
<dbReference type="AlphaFoldDB" id="A0A7S8C783"/>
<dbReference type="EMBL" id="CP058214">
    <property type="protein sequence ID" value="QPC44703.1"/>
    <property type="molecule type" value="Genomic_DNA"/>
</dbReference>
<sequence>MRDEEVTGRLLPSAGLDLRWPFVRSDALGQHVFEPVAQVIASVNEYDTDRLPNEDSITFNLDHTNLFLHDRFTGLDRYEGGTRANLGFVYTLLTNSGGFAKFSFGQSFHLAGRNSFTVGSGLEGSTSDFVAGLALQPIENIRMTYSARFDDKTLDVNAQEIGLVTRFDWLTASVNYVDVARAPSYGRVDTSEQIWASASVDLFDGWRIFGGFRYDLEEDRKLRNLVGIGWDCDCMSVSLAYEEDFTSDRDVEPDRSILLSVDFRTLGGAGVSTSVD</sequence>
<proteinExistence type="predicted"/>
<dbReference type="InterPro" id="IPR050218">
    <property type="entry name" value="LptD"/>
</dbReference>
<evidence type="ECO:0000313" key="3">
    <source>
        <dbReference type="Proteomes" id="UP000593594"/>
    </source>
</evidence>
<dbReference type="SUPFAM" id="SSF56935">
    <property type="entry name" value="Porins"/>
    <property type="match status" value="1"/>
</dbReference>
<name>A0A7S8C783_9HYPH</name>
<dbReference type="GO" id="GO:0061024">
    <property type="term" value="P:membrane organization"/>
    <property type="evidence" value="ECO:0007669"/>
    <property type="project" value="InterPro"/>
</dbReference>
<dbReference type="InterPro" id="IPR007543">
    <property type="entry name" value="LptD_C"/>
</dbReference>
<organism evidence="2 3">
    <name type="scientific">Kaustia mangrovi</name>
    <dbReference type="NCBI Taxonomy" id="2593653"/>
    <lineage>
        <taxon>Bacteria</taxon>
        <taxon>Pseudomonadati</taxon>
        <taxon>Pseudomonadota</taxon>
        <taxon>Alphaproteobacteria</taxon>
        <taxon>Hyphomicrobiales</taxon>
        <taxon>Parvibaculaceae</taxon>
        <taxon>Kaustia</taxon>
    </lineage>
</organism>